<organism evidence="1 2">
    <name type="scientific">Elysia crispata</name>
    <name type="common">lettuce slug</name>
    <dbReference type="NCBI Taxonomy" id="231223"/>
    <lineage>
        <taxon>Eukaryota</taxon>
        <taxon>Metazoa</taxon>
        <taxon>Spiralia</taxon>
        <taxon>Lophotrochozoa</taxon>
        <taxon>Mollusca</taxon>
        <taxon>Gastropoda</taxon>
        <taxon>Heterobranchia</taxon>
        <taxon>Euthyneura</taxon>
        <taxon>Panpulmonata</taxon>
        <taxon>Sacoglossa</taxon>
        <taxon>Placobranchoidea</taxon>
        <taxon>Plakobranchidae</taxon>
        <taxon>Elysia</taxon>
    </lineage>
</organism>
<gene>
    <name evidence="1" type="ORF">RRG08_004143</name>
</gene>
<protein>
    <submittedName>
        <fullName evidence="1">Uncharacterized protein</fullName>
    </submittedName>
</protein>
<sequence length="72" mass="7830">MSAGSGAGVCPLVRSRGDDSHWTTLRSTIKCLCEQNSTHARVFNGDLELCYKISERFGADVGQRGLRSLEGQ</sequence>
<name>A0AAE0YY10_9GAST</name>
<dbReference type="AlphaFoldDB" id="A0AAE0YY10"/>
<dbReference type="EMBL" id="JAWDGP010005274">
    <property type="protein sequence ID" value="KAK3758322.1"/>
    <property type="molecule type" value="Genomic_DNA"/>
</dbReference>
<dbReference type="Proteomes" id="UP001283361">
    <property type="component" value="Unassembled WGS sequence"/>
</dbReference>
<comment type="caution">
    <text evidence="1">The sequence shown here is derived from an EMBL/GenBank/DDBJ whole genome shotgun (WGS) entry which is preliminary data.</text>
</comment>
<accession>A0AAE0YY10</accession>
<keyword evidence="2" id="KW-1185">Reference proteome</keyword>
<proteinExistence type="predicted"/>
<reference evidence="1" key="1">
    <citation type="journal article" date="2023" name="G3 (Bethesda)">
        <title>A reference genome for the long-term kleptoplast-retaining sea slug Elysia crispata morphotype clarki.</title>
        <authorList>
            <person name="Eastman K.E."/>
            <person name="Pendleton A.L."/>
            <person name="Shaikh M.A."/>
            <person name="Suttiyut T."/>
            <person name="Ogas R."/>
            <person name="Tomko P."/>
            <person name="Gavelis G."/>
            <person name="Widhalm J.R."/>
            <person name="Wisecaver J.H."/>
        </authorList>
    </citation>
    <scope>NUCLEOTIDE SEQUENCE</scope>
    <source>
        <strain evidence="1">ECLA1</strain>
    </source>
</reference>
<evidence type="ECO:0000313" key="2">
    <source>
        <dbReference type="Proteomes" id="UP001283361"/>
    </source>
</evidence>
<evidence type="ECO:0000313" key="1">
    <source>
        <dbReference type="EMBL" id="KAK3758322.1"/>
    </source>
</evidence>